<keyword evidence="3" id="KW-1185">Reference proteome</keyword>
<feature type="region of interest" description="Disordered" evidence="1">
    <location>
        <begin position="29"/>
        <end position="54"/>
    </location>
</feature>
<name>A0ABZ2KZH4_9BACT</name>
<sequence>MIKIFAIAGALGVLSTVAVYEGKSVFGRARSAHRPAAHAHTTSQGDEDRPRTAVDDMRQSLADSLIRCEDRLAQREREQPNDANAAVEVEHVDNVPAPAEPIHGFEPTGTEWRELAQQGVVKLNRPCLMSKGWTPAESDLKAVGLEARDGQAVAEAYHAANARSWETTRVTCAEVLGADAAVVERIGPEYCQALLDAEARKHSDVFRHVAEIRAGTRAEASAQQMPLEGYFLAKTRELNDFEADLARRVGKDGARRITGSDVFCTLREQWPENRD</sequence>
<proteinExistence type="predicted"/>
<evidence type="ECO:0000256" key="1">
    <source>
        <dbReference type="SAM" id="MobiDB-lite"/>
    </source>
</evidence>
<evidence type="ECO:0000313" key="3">
    <source>
        <dbReference type="Proteomes" id="UP001374803"/>
    </source>
</evidence>
<protein>
    <submittedName>
        <fullName evidence="2">Uncharacterized protein</fullName>
    </submittedName>
</protein>
<reference evidence="2" key="1">
    <citation type="submission" date="2021-12" db="EMBL/GenBank/DDBJ databases">
        <title>Discovery of the Pendulisporaceae a myxobacterial family with distinct sporulation behavior and unique specialized metabolism.</title>
        <authorList>
            <person name="Garcia R."/>
            <person name="Popoff A."/>
            <person name="Bader C.D."/>
            <person name="Loehr J."/>
            <person name="Walesch S."/>
            <person name="Walt C."/>
            <person name="Boldt J."/>
            <person name="Bunk B."/>
            <person name="Haeckl F.J.F.P.J."/>
            <person name="Gunesch A.P."/>
            <person name="Birkelbach J."/>
            <person name="Nuebel U."/>
            <person name="Pietschmann T."/>
            <person name="Bach T."/>
            <person name="Mueller R."/>
        </authorList>
    </citation>
    <scope>NUCLEOTIDE SEQUENCE</scope>
    <source>
        <strain evidence="2">MSr11367</strain>
    </source>
</reference>
<gene>
    <name evidence="2" type="ORF">LVJ94_45155</name>
</gene>
<dbReference type="Proteomes" id="UP001374803">
    <property type="component" value="Chromosome"/>
</dbReference>
<dbReference type="EMBL" id="CP089983">
    <property type="protein sequence ID" value="WXB04084.1"/>
    <property type="molecule type" value="Genomic_DNA"/>
</dbReference>
<dbReference type="RefSeq" id="WP_394833718.1">
    <property type="nucleotide sequence ID" value="NZ_CP089929.1"/>
</dbReference>
<accession>A0ABZ2KZH4</accession>
<organism evidence="2 3">
    <name type="scientific">Pendulispora rubella</name>
    <dbReference type="NCBI Taxonomy" id="2741070"/>
    <lineage>
        <taxon>Bacteria</taxon>
        <taxon>Pseudomonadati</taxon>
        <taxon>Myxococcota</taxon>
        <taxon>Myxococcia</taxon>
        <taxon>Myxococcales</taxon>
        <taxon>Sorangiineae</taxon>
        <taxon>Pendulisporaceae</taxon>
        <taxon>Pendulispora</taxon>
    </lineage>
</organism>
<evidence type="ECO:0000313" key="2">
    <source>
        <dbReference type="EMBL" id="WXB04084.1"/>
    </source>
</evidence>